<dbReference type="RefSeq" id="XP_024688962.1">
    <property type="nucleotide sequence ID" value="XM_024837847.1"/>
</dbReference>
<dbReference type="GeneID" id="36545371"/>
<reference evidence="1" key="1">
    <citation type="submission" date="2016-12" db="EMBL/GenBank/DDBJ databases">
        <title>The genomes of Aspergillus section Nigri reveals drivers in fungal speciation.</title>
        <authorList>
            <consortium name="DOE Joint Genome Institute"/>
            <person name="Vesth T.C."/>
            <person name="Nybo J."/>
            <person name="Theobald S."/>
            <person name="Brandl J."/>
            <person name="Frisvad J.C."/>
            <person name="Nielsen K.F."/>
            <person name="Lyhne E.K."/>
            <person name="Kogle M.E."/>
            <person name="Kuo A."/>
            <person name="Riley R."/>
            <person name="Clum A."/>
            <person name="Nolan M."/>
            <person name="Lipzen A."/>
            <person name="Salamov A."/>
            <person name="Henrissat B."/>
            <person name="Wiebenga A."/>
            <person name="De vries R.P."/>
            <person name="Grigoriev I.V."/>
            <person name="Mortensen U.H."/>
            <person name="Andersen M.R."/>
            <person name="Baker S.E."/>
        </authorList>
    </citation>
    <scope>NUCLEOTIDE SEQUENCE</scope>
    <source>
        <strain evidence="1">IBT 28561</strain>
    </source>
</reference>
<sequence length="197" mass="21844">MAQPQDLQAHIDHLPSLPLEETIQEILRLVPGLTPSVSPAADRLITHDNYTGTAHLDKLGKLYLQTGSRCIAEHASLATRLSYLPLDALFLELYERSDDIRNAAITAGTATEPSYEGQGCPCCSGEPSAVILMGFADGESLYFEEEEYRRLWGNVESVGTRLYYEDGDSKRRVCMLMASKEQVGELMERERGAMAML</sequence>
<comment type="caution">
    <text evidence="1">The sequence shown here is derived from an EMBL/GenBank/DDBJ whole genome shotgun (WGS) entry which is preliminary data.</text>
</comment>
<proteinExistence type="predicted"/>
<dbReference type="AlphaFoldDB" id="A0A2I1CRX5"/>
<dbReference type="EMBL" id="MSFM01000015">
    <property type="protein sequence ID" value="PKY00368.1"/>
    <property type="molecule type" value="Genomic_DNA"/>
</dbReference>
<evidence type="ECO:0000313" key="2">
    <source>
        <dbReference type="Proteomes" id="UP000234254"/>
    </source>
</evidence>
<dbReference type="VEuPathDB" id="FungiDB:P168DRAFT_293629"/>
<protein>
    <submittedName>
        <fullName evidence="1">Uncharacterized protein</fullName>
    </submittedName>
</protein>
<dbReference type="Proteomes" id="UP000234254">
    <property type="component" value="Unassembled WGS sequence"/>
</dbReference>
<accession>A0A2I1CRX5</accession>
<evidence type="ECO:0000313" key="1">
    <source>
        <dbReference type="EMBL" id="PKY00368.1"/>
    </source>
</evidence>
<organism evidence="1 2">
    <name type="scientific">Aspergillus campestris (strain IBT 28561)</name>
    <dbReference type="NCBI Taxonomy" id="1392248"/>
    <lineage>
        <taxon>Eukaryota</taxon>
        <taxon>Fungi</taxon>
        <taxon>Dikarya</taxon>
        <taxon>Ascomycota</taxon>
        <taxon>Pezizomycotina</taxon>
        <taxon>Eurotiomycetes</taxon>
        <taxon>Eurotiomycetidae</taxon>
        <taxon>Eurotiales</taxon>
        <taxon>Aspergillaceae</taxon>
        <taxon>Aspergillus</taxon>
        <taxon>Aspergillus subgen. Circumdati</taxon>
    </lineage>
</organism>
<name>A0A2I1CRX5_ASPC2</name>
<dbReference type="OrthoDB" id="4475425at2759"/>
<gene>
    <name evidence="1" type="ORF">P168DRAFT_293629</name>
</gene>
<keyword evidence="2" id="KW-1185">Reference proteome</keyword>